<dbReference type="RefSeq" id="WP_171904610.1">
    <property type="nucleotide sequence ID" value="NZ_FNBU01000007.1"/>
</dbReference>
<sequence length="158" mass="17418">MVQRLGEIVDKVEVVLSRLLLVLIVLLVFFSSLLRYLGYPINGADTVAAALFVWLIYIGSDLVLRQDRHLGVDYLTQRLPIRLRKIVMLIVHFIVLAFLAAITHVGVVLTIANNGRILGDLPVSYAYVAMAVPVGAALMCLTTVTKIVTLICNFGRVD</sequence>
<evidence type="ECO:0000256" key="1">
    <source>
        <dbReference type="ARBA" id="ARBA00004429"/>
    </source>
</evidence>
<keyword evidence="5 9" id="KW-0812">Transmembrane</keyword>
<gene>
    <name evidence="11" type="ORF">SAMN05660235_01253</name>
</gene>
<evidence type="ECO:0000313" key="12">
    <source>
        <dbReference type="Proteomes" id="UP000243333"/>
    </source>
</evidence>
<keyword evidence="4" id="KW-0997">Cell inner membrane</keyword>
<evidence type="ECO:0000313" key="11">
    <source>
        <dbReference type="EMBL" id="SDF33760.1"/>
    </source>
</evidence>
<dbReference type="Proteomes" id="UP000243333">
    <property type="component" value="Unassembled WGS sequence"/>
</dbReference>
<accession>A0A1G7K9N7</accession>
<evidence type="ECO:0000256" key="5">
    <source>
        <dbReference type="ARBA" id="ARBA00022692"/>
    </source>
</evidence>
<evidence type="ECO:0000256" key="8">
    <source>
        <dbReference type="ARBA" id="ARBA00038436"/>
    </source>
</evidence>
<dbReference type="GO" id="GO:0005886">
    <property type="term" value="C:plasma membrane"/>
    <property type="evidence" value="ECO:0007669"/>
    <property type="project" value="UniProtKB-SubCell"/>
</dbReference>
<dbReference type="Pfam" id="PF04290">
    <property type="entry name" value="DctQ"/>
    <property type="match status" value="1"/>
</dbReference>
<feature type="domain" description="Tripartite ATP-independent periplasmic transporters DctQ component" evidence="10">
    <location>
        <begin position="24"/>
        <end position="152"/>
    </location>
</feature>
<keyword evidence="7 9" id="KW-0472">Membrane</keyword>
<evidence type="ECO:0000259" key="10">
    <source>
        <dbReference type="Pfam" id="PF04290"/>
    </source>
</evidence>
<dbReference type="InterPro" id="IPR007387">
    <property type="entry name" value="TRAP_DctQ"/>
</dbReference>
<evidence type="ECO:0000256" key="3">
    <source>
        <dbReference type="ARBA" id="ARBA00022475"/>
    </source>
</evidence>
<feature type="transmembrane region" description="Helical" evidence="9">
    <location>
        <begin position="12"/>
        <end position="34"/>
    </location>
</feature>
<keyword evidence="12" id="KW-1185">Reference proteome</keyword>
<name>A0A1G7K9N7_9FIRM</name>
<keyword evidence="2" id="KW-0813">Transport</keyword>
<evidence type="ECO:0000256" key="4">
    <source>
        <dbReference type="ARBA" id="ARBA00022519"/>
    </source>
</evidence>
<reference evidence="12" key="1">
    <citation type="submission" date="2016-10" db="EMBL/GenBank/DDBJ databases">
        <authorList>
            <person name="Varghese N."/>
            <person name="Submissions S."/>
        </authorList>
    </citation>
    <scope>NUCLEOTIDE SEQUENCE [LARGE SCALE GENOMIC DNA]</scope>
    <source>
        <strain evidence="12">DSM 23256</strain>
    </source>
</reference>
<dbReference type="PANTHER" id="PTHR35011">
    <property type="entry name" value="2,3-DIKETO-L-GULONATE TRAP TRANSPORTER SMALL PERMEASE PROTEIN YIAM"/>
    <property type="match status" value="1"/>
</dbReference>
<dbReference type="EMBL" id="FNBU01000007">
    <property type="protein sequence ID" value="SDF33760.1"/>
    <property type="molecule type" value="Genomic_DNA"/>
</dbReference>
<dbReference type="GO" id="GO:0022857">
    <property type="term" value="F:transmembrane transporter activity"/>
    <property type="evidence" value="ECO:0007669"/>
    <property type="project" value="TreeGrafter"/>
</dbReference>
<dbReference type="InterPro" id="IPR055348">
    <property type="entry name" value="DctQ"/>
</dbReference>
<organism evidence="11 12">
    <name type="scientific">Sporolituus thermophilus DSM 23256</name>
    <dbReference type="NCBI Taxonomy" id="1123285"/>
    <lineage>
        <taxon>Bacteria</taxon>
        <taxon>Bacillati</taxon>
        <taxon>Bacillota</taxon>
        <taxon>Negativicutes</taxon>
        <taxon>Selenomonadales</taxon>
        <taxon>Sporomusaceae</taxon>
        <taxon>Sporolituus</taxon>
    </lineage>
</organism>
<evidence type="ECO:0000256" key="6">
    <source>
        <dbReference type="ARBA" id="ARBA00022989"/>
    </source>
</evidence>
<feature type="transmembrane region" description="Helical" evidence="9">
    <location>
        <begin position="86"/>
        <end position="112"/>
    </location>
</feature>
<keyword evidence="6 9" id="KW-1133">Transmembrane helix</keyword>
<evidence type="ECO:0000256" key="2">
    <source>
        <dbReference type="ARBA" id="ARBA00022448"/>
    </source>
</evidence>
<feature type="transmembrane region" description="Helical" evidence="9">
    <location>
        <begin position="124"/>
        <end position="152"/>
    </location>
</feature>
<dbReference type="GO" id="GO:0015740">
    <property type="term" value="P:C4-dicarboxylate transport"/>
    <property type="evidence" value="ECO:0007669"/>
    <property type="project" value="TreeGrafter"/>
</dbReference>
<feature type="transmembrane region" description="Helical" evidence="9">
    <location>
        <begin position="46"/>
        <end position="65"/>
    </location>
</feature>
<evidence type="ECO:0000256" key="9">
    <source>
        <dbReference type="SAM" id="Phobius"/>
    </source>
</evidence>
<keyword evidence="3" id="KW-1003">Cell membrane</keyword>
<dbReference type="AlphaFoldDB" id="A0A1G7K9N7"/>
<protein>
    <submittedName>
        <fullName evidence="11">TRAP-type C4-dicarboxylate transport system, small permease component</fullName>
    </submittedName>
</protein>
<comment type="similarity">
    <text evidence="8">Belongs to the TRAP transporter small permease family.</text>
</comment>
<comment type="subcellular location">
    <subcellularLocation>
        <location evidence="1">Cell inner membrane</location>
        <topology evidence="1">Multi-pass membrane protein</topology>
    </subcellularLocation>
</comment>
<dbReference type="PANTHER" id="PTHR35011:SF2">
    <property type="entry name" value="2,3-DIKETO-L-GULONATE TRAP TRANSPORTER SMALL PERMEASE PROTEIN YIAM"/>
    <property type="match status" value="1"/>
</dbReference>
<evidence type="ECO:0000256" key="7">
    <source>
        <dbReference type="ARBA" id="ARBA00023136"/>
    </source>
</evidence>
<dbReference type="STRING" id="1123285.SAMN05660235_01253"/>
<proteinExistence type="inferred from homology"/>